<name>A0A426XKW3_ENSVE</name>
<evidence type="ECO:0000313" key="3">
    <source>
        <dbReference type="Proteomes" id="UP000287651"/>
    </source>
</evidence>
<dbReference type="EMBL" id="AMZH03019639">
    <property type="protein sequence ID" value="RRT40106.1"/>
    <property type="molecule type" value="Genomic_DNA"/>
</dbReference>
<dbReference type="AlphaFoldDB" id="A0A426XKW3"/>
<reference evidence="2 3" key="1">
    <citation type="journal article" date="2014" name="Agronomy (Basel)">
        <title>A Draft Genome Sequence for Ensete ventricosum, the Drought-Tolerant Tree Against Hunger.</title>
        <authorList>
            <person name="Harrison J."/>
            <person name="Moore K.A."/>
            <person name="Paszkiewicz K."/>
            <person name="Jones T."/>
            <person name="Grant M."/>
            <person name="Ambacheew D."/>
            <person name="Muzemil S."/>
            <person name="Studholme D.J."/>
        </authorList>
    </citation>
    <scope>NUCLEOTIDE SEQUENCE [LARGE SCALE GENOMIC DNA]</scope>
</reference>
<sequence length="127" mass="14211">MYGSTWFGSTQGTRSTWTGMLYFRGFRLSSSDRIGPVDRWGTEPSRRSDRGTWLRNPRTGAPHALLPTYGRHASDGTTSENYARRVRLPTSFNGRTKAQGGDEIHTRGMGDRVPPTVFPSSSHYEGK</sequence>
<feature type="region of interest" description="Disordered" evidence="1">
    <location>
        <begin position="34"/>
        <end position="127"/>
    </location>
</feature>
<feature type="compositionally biased region" description="Basic and acidic residues" evidence="1">
    <location>
        <begin position="40"/>
        <end position="52"/>
    </location>
</feature>
<proteinExistence type="predicted"/>
<dbReference type="Proteomes" id="UP000287651">
    <property type="component" value="Unassembled WGS sequence"/>
</dbReference>
<comment type="caution">
    <text evidence="2">The sequence shown here is derived from an EMBL/GenBank/DDBJ whole genome shotgun (WGS) entry which is preliminary data.</text>
</comment>
<evidence type="ECO:0000313" key="2">
    <source>
        <dbReference type="EMBL" id="RRT40106.1"/>
    </source>
</evidence>
<protein>
    <submittedName>
        <fullName evidence="2">Uncharacterized protein</fullName>
    </submittedName>
</protein>
<feature type="compositionally biased region" description="Basic and acidic residues" evidence="1">
    <location>
        <begin position="100"/>
        <end position="110"/>
    </location>
</feature>
<gene>
    <name evidence="2" type="ORF">B296_00043380</name>
</gene>
<evidence type="ECO:0000256" key="1">
    <source>
        <dbReference type="SAM" id="MobiDB-lite"/>
    </source>
</evidence>
<accession>A0A426XKW3</accession>
<feature type="compositionally biased region" description="Polar residues" evidence="1">
    <location>
        <begin position="118"/>
        <end position="127"/>
    </location>
</feature>
<organism evidence="2 3">
    <name type="scientific">Ensete ventricosum</name>
    <name type="common">Abyssinian banana</name>
    <name type="synonym">Musa ensete</name>
    <dbReference type="NCBI Taxonomy" id="4639"/>
    <lineage>
        <taxon>Eukaryota</taxon>
        <taxon>Viridiplantae</taxon>
        <taxon>Streptophyta</taxon>
        <taxon>Embryophyta</taxon>
        <taxon>Tracheophyta</taxon>
        <taxon>Spermatophyta</taxon>
        <taxon>Magnoliopsida</taxon>
        <taxon>Liliopsida</taxon>
        <taxon>Zingiberales</taxon>
        <taxon>Musaceae</taxon>
        <taxon>Ensete</taxon>
    </lineage>
</organism>